<organism evidence="2 3">
    <name type="scientific">Kosakonia calanthes</name>
    <dbReference type="NCBI Taxonomy" id="3139408"/>
    <lineage>
        <taxon>Bacteria</taxon>
        <taxon>Pseudomonadati</taxon>
        <taxon>Pseudomonadota</taxon>
        <taxon>Gammaproteobacteria</taxon>
        <taxon>Enterobacterales</taxon>
        <taxon>Enterobacteriaceae</taxon>
        <taxon>Kosakonia</taxon>
    </lineage>
</organism>
<dbReference type="EMBL" id="CP151800">
    <property type="protein sequence ID" value="WZV99549.1"/>
    <property type="molecule type" value="Genomic_DNA"/>
</dbReference>
<keyword evidence="3" id="KW-1185">Reference proteome</keyword>
<name>A0ABZ3B866_9ENTR</name>
<feature type="chain" id="PRO_5046921633" evidence="1">
    <location>
        <begin position="24"/>
        <end position="310"/>
    </location>
</feature>
<protein>
    <submittedName>
        <fullName evidence="2">Uncharacterized protein</fullName>
    </submittedName>
</protein>
<reference evidence="2 3" key="1">
    <citation type="submission" date="2024-04" db="EMBL/GenBank/DDBJ databases">
        <title>Kosakonia calanthae sp. nov., a halophilic bacterium isolated from leaves of Calanthe tiplacata.</title>
        <authorList>
            <person name="Wu P."/>
        </authorList>
    </citation>
    <scope>NUCLEOTIDE SEQUENCE [LARGE SCALE GENOMIC DNA]</scope>
    <source>
        <strain evidence="2 3">BYX6</strain>
    </source>
</reference>
<gene>
    <name evidence="2" type="ORF">AAEY27_06595</name>
</gene>
<proteinExistence type="predicted"/>
<feature type="signal peptide" evidence="1">
    <location>
        <begin position="1"/>
        <end position="23"/>
    </location>
</feature>
<sequence>MKHLYAQWLALSLALFAVLPAQAELTAADKQNIAQQIERWNNHLNGKQDANTLYAAQVNWFGQNLARDEVLRKQQDFNRRAPQFSQRIITTLDITDDETGSVQVDFVKQVGITTQQTKNYPAQLTFSHQPEGWLISGETDLLTRLNLKDAEVQGRLTKGKFDGVNKDVVWVSARDPQNGGTCNEEGDCQCSLWSSNPAVQPAILPQCIGGIVETLSQLDDSGRDRVVIFPQWWTSAWQVVYVYDIQQGQWAKALPSFPINTNVQEGDNAATLVQRDPQHSGFVLVKKALWDEKQEDIVTPQESEALQVVK</sequence>
<evidence type="ECO:0000313" key="2">
    <source>
        <dbReference type="EMBL" id="WZV99549.1"/>
    </source>
</evidence>
<dbReference type="RefSeq" id="WP_342324088.1">
    <property type="nucleotide sequence ID" value="NZ_CP151800.1"/>
</dbReference>
<evidence type="ECO:0000313" key="3">
    <source>
        <dbReference type="Proteomes" id="UP001466893"/>
    </source>
</evidence>
<keyword evidence="1" id="KW-0732">Signal</keyword>
<evidence type="ECO:0000256" key="1">
    <source>
        <dbReference type="SAM" id="SignalP"/>
    </source>
</evidence>
<dbReference type="Proteomes" id="UP001466893">
    <property type="component" value="Chromosome"/>
</dbReference>
<accession>A0ABZ3B866</accession>